<feature type="compositionally biased region" description="Basic and acidic residues" evidence="1">
    <location>
        <begin position="12"/>
        <end position="21"/>
    </location>
</feature>
<feature type="region of interest" description="Disordered" evidence="1">
    <location>
        <begin position="70"/>
        <end position="414"/>
    </location>
</feature>
<proteinExistence type="predicted"/>
<feature type="compositionally biased region" description="Basic and acidic residues" evidence="1">
    <location>
        <begin position="269"/>
        <end position="283"/>
    </location>
</feature>
<dbReference type="InterPro" id="IPR058570">
    <property type="entry name" value="HROB_OB"/>
</dbReference>
<feature type="compositionally biased region" description="Low complexity" evidence="1">
    <location>
        <begin position="363"/>
        <end position="374"/>
    </location>
</feature>
<feature type="compositionally biased region" description="Acidic residues" evidence="1">
    <location>
        <begin position="1"/>
        <end position="11"/>
    </location>
</feature>
<feature type="compositionally biased region" description="Polar residues" evidence="1">
    <location>
        <begin position="107"/>
        <end position="120"/>
    </location>
</feature>
<feature type="compositionally biased region" description="Polar residues" evidence="1">
    <location>
        <begin position="798"/>
        <end position="817"/>
    </location>
</feature>
<name>A0A0F7U7D4_NEOCL</name>
<feature type="compositionally biased region" description="Basic and acidic residues" evidence="1">
    <location>
        <begin position="491"/>
        <end position="501"/>
    </location>
</feature>
<dbReference type="PANTHER" id="PTHR14523">
    <property type="entry name" value="UNCHARACTERIZED PROTEIN C17ORF53 HOMOLOG"/>
    <property type="match status" value="1"/>
</dbReference>
<sequence length="1022" mass="107846">MEEDFDLEEEVFGEKSEETHAQRAVSGAPKHTQDTTDWSLSRSREESIFSAATRTACVPVPPSVTAFERHSHANPASLSARSSRSSASLLPNVKACAEPSRREAGGSPSSRVQQNPSLPLSASRGGAEKPQRIWASVSFSAGHNRDRSDGGPARVLEKRHGVCTPGGPAAGASSQASRTWGRLASSLKSQSVDTRTVSAEREGPSSLPKLHASSRLPGNHADTGGVPSGLPSGGTGGARQWAALGKATFLSSGTPAEGPWTAQQSRGSNRGDEHGVHSREESAHGPSRGAHRSSGAGGDFGCTDTSSEDLSEWTSAFRALPGKETATSVAVSQSQTRRFFPGRNGPPSGGQWPVASGVPTPPESAASRSSSGQSPPAPEAAFGRFPSEGFAGDFPHQRRETHLSQTSASAPTVSRWRVRGCGLQVKQERRSVCTPRQAMQSQYAREQRAERSEREDCADASRHTEGSGSVAKKKPTPKLAGPAGVLLRRRQQTDQVKRLKTELTWSPAAMTPNSEERSPRGVLGVPRRTASPSPEEAECIDSEDEDSELDSQSLSRSVAWIKALLFASLPLDDFHLGLTALHPDAGEPSRSFMYRDNISSILNRVAPAAYKVPQLLVSIKTSSARPRSAESGTENVEEAFLHVADPTGEMPAAVHRRVTSLHGANLVSGSVLLLRDVTVFLSDCRMPCLAITHANVVRAFSPEEWTASFQTAFGVERDKEILTQASPEDQRGKEPSVAAGPLGGRVEESSLAGVAGALPAECPPTPRTDRRGETQRTQGTASAVSSATHVKEEMRNLGSVSQGGSSQAPAGLLWNSQNPPVDDTSLLIEDLEGVEDCDAPPRIHERPPNAARTAHSVVSSTHCTSSRAVPVLASSSLRMHAPMPNKTDVAERRLSPVEALEPGLGASAVSFGQNSQASATDGGGGRRSSSGLDGNFGEDPAAVASAGLSGIEMCREAGRGSSVEAVDGKTERGAVERGVCGDASVEQARGHRETGKDTPFCSTEQLDELLDILLEEPERSES</sequence>
<feature type="compositionally biased region" description="Low complexity" evidence="1">
    <location>
        <begin position="76"/>
        <end position="90"/>
    </location>
</feature>
<feature type="compositionally biased region" description="Acidic residues" evidence="1">
    <location>
        <begin position="535"/>
        <end position="548"/>
    </location>
</feature>
<feature type="region of interest" description="Disordered" evidence="1">
    <location>
        <begin position="428"/>
        <end position="548"/>
    </location>
</feature>
<feature type="region of interest" description="Disordered" evidence="1">
    <location>
        <begin position="1"/>
        <end position="45"/>
    </location>
</feature>
<dbReference type="InterPro" id="IPR028045">
    <property type="entry name" value="HROB"/>
</dbReference>
<dbReference type="Pfam" id="PF15072">
    <property type="entry name" value="HROB"/>
    <property type="match status" value="1"/>
</dbReference>
<feature type="compositionally biased region" description="Basic and acidic residues" evidence="1">
    <location>
        <begin position="143"/>
        <end position="160"/>
    </location>
</feature>
<feature type="compositionally biased region" description="Polar residues" evidence="1">
    <location>
        <begin position="403"/>
        <end position="412"/>
    </location>
</feature>
<feature type="compositionally biased region" description="Polar residues" evidence="1">
    <location>
        <begin position="186"/>
        <end position="197"/>
    </location>
</feature>
<reference evidence="3" key="1">
    <citation type="journal article" date="2015" name="PLoS ONE">
        <title>Comprehensive Evaluation of Toxoplasma gondii VEG and Neospora caninum LIV Genomes with Tachyzoite Stage Transcriptome and Proteome Defines Novel Transcript Features.</title>
        <authorList>
            <person name="Ramaprasad A."/>
            <person name="Mourier T."/>
            <person name="Naeem R."/>
            <person name="Malas T.B."/>
            <person name="Moussa E."/>
            <person name="Panigrahi A."/>
            <person name="Vermont S.J."/>
            <person name="Otto T.D."/>
            <person name="Wastling J."/>
            <person name="Pain A."/>
        </authorList>
    </citation>
    <scope>NUCLEOTIDE SEQUENCE</scope>
    <source>
        <strain evidence="3">Liverpool</strain>
    </source>
</reference>
<gene>
    <name evidence="3" type="ORF">BN1204_004310</name>
</gene>
<feature type="compositionally biased region" description="Polar residues" evidence="1">
    <location>
        <begin position="775"/>
        <end position="788"/>
    </location>
</feature>
<feature type="compositionally biased region" description="Low complexity" evidence="1">
    <location>
        <begin position="284"/>
        <end position="294"/>
    </location>
</feature>
<protein>
    <recommendedName>
        <fullName evidence="2">Homologous recombination OB-fold protein OB-fold domain-containing protein</fullName>
    </recommendedName>
</protein>
<feature type="domain" description="Homologous recombination OB-fold protein OB-fold" evidence="2">
    <location>
        <begin position="610"/>
        <end position="703"/>
    </location>
</feature>
<dbReference type="GO" id="GO:0000725">
    <property type="term" value="P:recombinational repair"/>
    <property type="evidence" value="ECO:0007669"/>
    <property type="project" value="InterPro"/>
</dbReference>
<feature type="compositionally biased region" description="Low complexity" evidence="1">
    <location>
        <begin position="165"/>
        <end position="177"/>
    </location>
</feature>
<evidence type="ECO:0000259" key="2">
    <source>
        <dbReference type="Pfam" id="PF15072"/>
    </source>
</evidence>
<feature type="region of interest" description="Disordered" evidence="1">
    <location>
        <begin position="906"/>
        <end position="938"/>
    </location>
</feature>
<accession>A0A0F7U7D4</accession>
<feature type="compositionally biased region" description="Polar residues" evidence="1">
    <location>
        <begin position="910"/>
        <end position="919"/>
    </location>
</feature>
<feature type="compositionally biased region" description="Basic and acidic residues" evidence="1">
    <location>
        <begin position="445"/>
        <end position="465"/>
    </location>
</feature>
<evidence type="ECO:0000313" key="3">
    <source>
        <dbReference type="EMBL" id="CEL64535.1"/>
    </source>
</evidence>
<organism evidence="3">
    <name type="scientific">Neospora caninum (strain Liverpool)</name>
    <dbReference type="NCBI Taxonomy" id="572307"/>
    <lineage>
        <taxon>Eukaryota</taxon>
        <taxon>Sar</taxon>
        <taxon>Alveolata</taxon>
        <taxon>Apicomplexa</taxon>
        <taxon>Conoidasida</taxon>
        <taxon>Coccidia</taxon>
        <taxon>Eucoccidiorida</taxon>
        <taxon>Eimeriorina</taxon>
        <taxon>Sarcocystidae</taxon>
        <taxon>Neospora</taxon>
    </lineage>
</organism>
<dbReference type="EMBL" id="LN714475">
    <property type="protein sequence ID" value="CEL64535.1"/>
    <property type="molecule type" value="Genomic_DNA"/>
</dbReference>
<evidence type="ECO:0000256" key="1">
    <source>
        <dbReference type="SAM" id="MobiDB-lite"/>
    </source>
</evidence>
<feature type="region of interest" description="Disordered" evidence="1">
    <location>
        <begin position="723"/>
        <end position="817"/>
    </location>
</feature>
<dbReference type="PANTHER" id="PTHR14523:SF1">
    <property type="entry name" value="HOMOLOGOUS RECOMBINATION OB-FOLD PROTEIN"/>
    <property type="match status" value="1"/>
</dbReference>
<feature type="compositionally biased region" description="Polar residues" evidence="1">
    <location>
        <begin position="325"/>
        <end position="337"/>
    </location>
</feature>
<dbReference type="AlphaFoldDB" id="A0A0F7U7D4"/>